<reference evidence="4" key="1">
    <citation type="submission" date="2016-06" db="UniProtKB">
        <authorList>
            <consortium name="WormBaseParasite"/>
        </authorList>
    </citation>
    <scope>IDENTIFICATION</scope>
</reference>
<dbReference type="GO" id="GO:0034198">
    <property type="term" value="P:cellular response to amino acid starvation"/>
    <property type="evidence" value="ECO:0007669"/>
    <property type="project" value="TreeGrafter"/>
</dbReference>
<evidence type="ECO:0000313" key="3">
    <source>
        <dbReference type="Proteomes" id="UP000271098"/>
    </source>
</evidence>
<sequence length="160" mass="17860">MEPSEASVPSLANIAGSPSRRPSSPPLNEEIASGRVTGLGAGGKKCVWAWGSTGEEKWNPDLEIGVDWKSLIRTALLPLTTDFFPDARSIKEDYFVQAHQFPVYLDAMREWLGDPKCDDLERLRNLLFDQLICQRLQRGFQIVLLNKRMVHAAIGISVSH</sequence>
<dbReference type="PANTHER" id="PTHR13179:SF8">
    <property type="entry name" value="GATOR COMPLEX PROTEIN DEPDC5"/>
    <property type="match status" value="1"/>
</dbReference>
<dbReference type="WBParaSite" id="GPUH_0002376401-mRNA-1">
    <property type="protein sequence ID" value="GPUH_0002376401-mRNA-1"/>
    <property type="gene ID" value="GPUH_0002376401"/>
</dbReference>
<keyword evidence="3" id="KW-1185">Reference proteome</keyword>
<proteinExistence type="predicted"/>
<dbReference type="GO" id="GO:0005765">
    <property type="term" value="C:lysosomal membrane"/>
    <property type="evidence" value="ECO:0007669"/>
    <property type="project" value="TreeGrafter"/>
</dbReference>
<dbReference type="PANTHER" id="PTHR13179">
    <property type="entry name" value="DEP DOMAIN CONTAINING PROTEIN 5"/>
    <property type="match status" value="1"/>
</dbReference>
<reference evidence="2 3" key="2">
    <citation type="submission" date="2018-11" db="EMBL/GenBank/DDBJ databases">
        <authorList>
            <consortium name="Pathogen Informatics"/>
        </authorList>
    </citation>
    <scope>NUCLEOTIDE SEQUENCE [LARGE SCALE GENOMIC DNA]</scope>
</reference>
<dbReference type="GO" id="GO:1904262">
    <property type="term" value="P:negative regulation of TORC1 signaling"/>
    <property type="evidence" value="ECO:0007669"/>
    <property type="project" value="TreeGrafter"/>
</dbReference>
<dbReference type="OrthoDB" id="438939at2759"/>
<protein>
    <submittedName>
        <fullName evidence="2 4">Uncharacterized protein</fullName>
    </submittedName>
</protein>
<dbReference type="GO" id="GO:0005096">
    <property type="term" value="F:GTPase activator activity"/>
    <property type="evidence" value="ECO:0007669"/>
    <property type="project" value="InterPro"/>
</dbReference>
<evidence type="ECO:0000313" key="4">
    <source>
        <dbReference type="WBParaSite" id="GPUH_0002376401-mRNA-1"/>
    </source>
</evidence>
<dbReference type="AlphaFoldDB" id="A0A183ERZ3"/>
<accession>A0A183ERZ3</accession>
<feature type="region of interest" description="Disordered" evidence="1">
    <location>
        <begin position="1"/>
        <end position="31"/>
    </location>
</feature>
<organism evidence="4">
    <name type="scientific">Gongylonema pulchrum</name>
    <dbReference type="NCBI Taxonomy" id="637853"/>
    <lineage>
        <taxon>Eukaryota</taxon>
        <taxon>Metazoa</taxon>
        <taxon>Ecdysozoa</taxon>
        <taxon>Nematoda</taxon>
        <taxon>Chromadorea</taxon>
        <taxon>Rhabditida</taxon>
        <taxon>Spirurina</taxon>
        <taxon>Spiruromorpha</taxon>
        <taxon>Spiruroidea</taxon>
        <taxon>Gongylonematidae</taxon>
        <taxon>Gongylonema</taxon>
    </lineage>
</organism>
<dbReference type="Proteomes" id="UP000271098">
    <property type="component" value="Unassembled WGS sequence"/>
</dbReference>
<dbReference type="EMBL" id="UYRT01098786">
    <property type="protein sequence ID" value="VDN41889.1"/>
    <property type="molecule type" value="Genomic_DNA"/>
</dbReference>
<gene>
    <name evidence="2" type="ORF">GPUH_LOCUS23734</name>
</gene>
<evidence type="ECO:0000256" key="1">
    <source>
        <dbReference type="SAM" id="MobiDB-lite"/>
    </source>
</evidence>
<evidence type="ECO:0000313" key="2">
    <source>
        <dbReference type="EMBL" id="VDN41889.1"/>
    </source>
</evidence>
<name>A0A183ERZ3_9BILA</name>
<dbReference type="GO" id="GO:0010508">
    <property type="term" value="P:positive regulation of autophagy"/>
    <property type="evidence" value="ECO:0007669"/>
    <property type="project" value="TreeGrafter"/>
</dbReference>
<dbReference type="GO" id="GO:1990130">
    <property type="term" value="C:GATOR1 complex"/>
    <property type="evidence" value="ECO:0007669"/>
    <property type="project" value="TreeGrafter"/>
</dbReference>
<dbReference type="InterPro" id="IPR027244">
    <property type="entry name" value="IML1"/>
</dbReference>